<dbReference type="GO" id="GO:0016829">
    <property type="term" value="F:lyase activity"/>
    <property type="evidence" value="ECO:0007669"/>
    <property type="project" value="InterPro"/>
</dbReference>
<dbReference type="RefSeq" id="XP_040752742.1">
    <property type="nucleotide sequence ID" value="XM_040898337.1"/>
</dbReference>
<dbReference type="AlphaFoldDB" id="A0A2T5LYJ0"/>
<dbReference type="InterPro" id="IPR015422">
    <property type="entry name" value="PyrdxlP-dep_Trfase_small"/>
</dbReference>
<evidence type="ECO:0000259" key="9">
    <source>
        <dbReference type="SMART" id="SM00906"/>
    </source>
</evidence>
<feature type="compositionally biased region" description="Polar residues" evidence="8">
    <location>
        <begin position="403"/>
        <end position="420"/>
    </location>
</feature>
<evidence type="ECO:0000256" key="1">
    <source>
        <dbReference type="ARBA" id="ARBA00001933"/>
    </source>
</evidence>
<keyword evidence="4" id="KW-0663">Pyridoxal phosphate</keyword>
<keyword evidence="3" id="KW-0479">Metal-binding</keyword>
<dbReference type="Pfam" id="PF01212">
    <property type="entry name" value="Beta_elim_lyase"/>
    <property type="match status" value="1"/>
</dbReference>
<proteinExistence type="predicted"/>
<evidence type="ECO:0000313" key="10">
    <source>
        <dbReference type="EMBL" id="PTU21350.1"/>
    </source>
</evidence>
<reference evidence="10 11" key="1">
    <citation type="journal article" date="2018" name="Proc. Natl. Acad. Sci. U.S.A.">
        <title>Linking secondary metabolites to gene clusters through genome sequencing of six diverse Aspergillus species.</title>
        <authorList>
            <person name="Kaerboelling I."/>
            <person name="Vesth T.C."/>
            <person name="Frisvad J.C."/>
            <person name="Nybo J.L."/>
            <person name="Theobald S."/>
            <person name="Kuo A."/>
            <person name="Bowyer P."/>
            <person name="Matsuda Y."/>
            <person name="Mondo S."/>
            <person name="Lyhne E.K."/>
            <person name="Kogle M.E."/>
            <person name="Clum A."/>
            <person name="Lipzen A."/>
            <person name="Salamov A."/>
            <person name="Ngan C.Y."/>
            <person name="Daum C."/>
            <person name="Chiniquy J."/>
            <person name="Barry K."/>
            <person name="LaButti K."/>
            <person name="Haridas S."/>
            <person name="Simmons B.A."/>
            <person name="Magnuson J.K."/>
            <person name="Mortensen U.H."/>
            <person name="Larsen T.O."/>
            <person name="Grigoriev I.V."/>
            <person name="Baker S.E."/>
            <person name="Andersen M.R."/>
        </authorList>
    </citation>
    <scope>NUCLEOTIDE SEQUENCE [LARGE SCALE GENOMIC DNA]</scope>
    <source>
        <strain evidence="10 11">IBT 24754</strain>
    </source>
</reference>
<dbReference type="GO" id="GO:0006520">
    <property type="term" value="P:amino acid metabolic process"/>
    <property type="evidence" value="ECO:0007669"/>
    <property type="project" value="InterPro"/>
</dbReference>
<dbReference type="EMBL" id="MSFN02000003">
    <property type="protein sequence ID" value="PTU21350.1"/>
    <property type="molecule type" value="Genomic_DNA"/>
</dbReference>
<protein>
    <recommendedName>
        <fullName evidence="9">Xylanolytic transcriptional activator regulatory domain-containing protein</fullName>
    </recommendedName>
</protein>
<evidence type="ECO:0000313" key="11">
    <source>
        <dbReference type="Proteomes" id="UP000244073"/>
    </source>
</evidence>
<dbReference type="InterPro" id="IPR050815">
    <property type="entry name" value="TF_fung"/>
</dbReference>
<comment type="subcellular location">
    <subcellularLocation>
        <location evidence="2">Nucleus</location>
    </subcellularLocation>
</comment>
<feature type="compositionally biased region" description="Low complexity" evidence="8">
    <location>
        <begin position="378"/>
        <end position="392"/>
    </location>
</feature>
<keyword evidence="5" id="KW-0805">Transcription regulation</keyword>
<dbReference type="GO" id="GO:0006351">
    <property type="term" value="P:DNA-templated transcription"/>
    <property type="evidence" value="ECO:0007669"/>
    <property type="project" value="InterPro"/>
</dbReference>
<comment type="caution">
    <text evidence="10">The sequence shown here is derived from an EMBL/GenBank/DDBJ whole genome shotgun (WGS) entry which is preliminary data.</text>
</comment>
<feature type="region of interest" description="Disordered" evidence="8">
    <location>
        <begin position="378"/>
        <end position="422"/>
    </location>
</feature>
<dbReference type="InterPro" id="IPR015424">
    <property type="entry name" value="PyrdxlP-dep_Trfase"/>
</dbReference>
<dbReference type="PANTHER" id="PTHR47338:SF19">
    <property type="entry name" value="ZN(II)2CYS6 TRANSCRIPTION FACTOR (EUROFUNG)"/>
    <property type="match status" value="1"/>
</dbReference>
<dbReference type="SMART" id="SM00906">
    <property type="entry name" value="Fungal_trans"/>
    <property type="match status" value="1"/>
</dbReference>
<dbReference type="PANTHER" id="PTHR47338">
    <property type="entry name" value="ZN(II)2CYS6 TRANSCRIPTION FACTOR (EUROFUNG)-RELATED"/>
    <property type="match status" value="1"/>
</dbReference>
<comment type="cofactor">
    <cofactor evidence="1">
        <name>pyridoxal 5'-phosphate</name>
        <dbReference type="ChEBI" id="CHEBI:597326"/>
    </cofactor>
</comment>
<dbReference type="Gene3D" id="3.90.1150.10">
    <property type="entry name" value="Aspartate Aminotransferase, domain 1"/>
    <property type="match status" value="1"/>
</dbReference>
<sequence>MITKLAPPYSFLDDYSEGAHPRLLDALVRTNTTQQTGYGTDEYSQEARQLLLAQLNATDDEVAIHFVPSGTAANLISIASCLRPYEAVLAVQTGHIVDKEAGAIEATGHKIIAVPGERGKMTPANLETVLQRNQFFPHMAKPRLVYISNATEFGTVYSRQELRELSRTCRRRGLLLLLDGARLGVALCAAAAAAAGNELTFRDLVDATDIFWIGGTKMGALLGEAVVVRRTGPWADGFEFHVKQRGSLLGKSRVLGVQFAELFRDGLWFELARHANAMASRIAAQVGRMGWELVAATETNQVFVAVPDEMLGMLEERIRFYEWEKRVGEGTTVIRIVTSWATDEMEVERFQSKVKCVHEGNPPCRRCHRLNRRPCVLTDPRSPSTITTTRSPRTPRPGRRNANRSSRAQTPPTSTNTSLEAPSPIAGLASATLIKACDLYRRKFPVTNFLHYPSLIADLSHDVTAVEPIFLAAILSLCARFMTDDALGSSETYAEYARTQLAHRAFESPSLALAQSLVMISLYEWGSGRPYRAWMYSGMATYMIQSLLKTADDHMEHSPDDFHAHSHQITYEQLVRTYWCCFAQDCELSSGARQHFALSFRQISVPLPISDSDFTFGKSTPRLRPADMNCASLHAMGIRLGIDQGLTLVTRGFDIFVRILRFANESRRDRARGSCSSSMRIWNTLKEELDEWRSLQDITVRYPETSAPVHVALGYGELFAYINLVYFMSILFLYRDCLLSNPRASDLPEMEGDDTAEAIGHLFVVAQHIGAILSSLESCATPVITPYAGFSVFVAAHINMYGTVCPGRYPGGLARAEHEKKMNFEYLEGLCRFWDVGKSWWRTLQDANRFYETARPTQQGSVSDRPGHLTLAGTLDEYGDIRVSRPDLPAAQRRTIAAPAASTTTPTMRGRSTSAARRRSILELSEHGEFHDLETEMLQWPFIDETWAVGFDTGWV</sequence>
<dbReference type="InterPro" id="IPR001597">
    <property type="entry name" value="ArAA_b-elim_lyase/Thr_aldolase"/>
</dbReference>
<dbReference type="InterPro" id="IPR007219">
    <property type="entry name" value="XnlR_reg_dom"/>
</dbReference>
<dbReference type="VEuPathDB" id="FungiDB:P175DRAFT_0508336"/>
<feature type="domain" description="Xylanolytic transcriptional activator regulatory" evidence="9">
    <location>
        <begin position="533"/>
        <end position="614"/>
    </location>
</feature>
<evidence type="ECO:0000256" key="3">
    <source>
        <dbReference type="ARBA" id="ARBA00022723"/>
    </source>
</evidence>
<keyword evidence="7" id="KW-0539">Nucleus</keyword>
<evidence type="ECO:0000256" key="4">
    <source>
        <dbReference type="ARBA" id="ARBA00022898"/>
    </source>
</evidence>
<dbReference type="Proteomes" id="UP000244073">
    <property type="component" value="Unassembled WGS sequence"/>
</dbReference>
<dbReference type="Pfam" id="PF04082">
    <property type="entry name" value="Fungal_trans"/>
    <property type="match status" value="1"/>
</dbReference>
<accession>A0A2T5LYJ0</accession>
<gene>
    <name evidence="10" type="ORF">P175DRAFT_0508336</name>
</gene>
<dbReference type="GO" id="GO:0005634">
    <property type="term" value="C:nucleus"/>
    <property type="evidence" value="ECO:0007669"/>
    <property type="project" value="UniProtKB-SubCell"/>
</dbReference>
<organism evidence="10 11">
    <name type="scientific">Aspergillus ochraceoroseus IBT 24754</name>
    <dbReference type="NCBI Taxonomy" id="1392256"/>
    <lineage>
        <taxon>Eukaryota</taxon>
        <taxon>Fungi</taxon>
        <taxon>Dikarya</taxon>
        <taxon>Ascomycota</taxon>
        <taxon>Pezizomycotina</taxon>
        <taxon>Eurotiomycetes</taxon>
        <taxon>Eurotiomycetidae</taxon>
        <taxon>Eurotiales</taxon>
        <taxon>Aspergillaceae</taxon>
        <taxon>Aspergillus</taxon>
        <taxon>Aspergillus subgen. Nidulantes</taxon>
    </lineage>
</organism>
<keyword evidence="6" id="KW-0804">Transcription</keyword>
<dbReference type="SUPFAM" id="SSF53383">
    <property type="entry name" value="PLP-dependent transferases"/>
    <property type="match status" value="1"/>
</dbReference>
<dbReference type="GeneID" id="63815219"/>
<evidence type="ECO:0000256" key="8">
    <source>
        <dbReference type="SAM" id="MobiDB-lite"/>
    </source>
</evidence>
<dbReference type="Gene3D" id="3.40.640.10">
    <property type="entry name" value="Type I PLP-dependent aspartate aminotransferase-like (Major domain)"/>
    <property type="match status" value="1"/>
</dbReference>
<evidence type="ECO:0000256" key="6">
    <source>
        <dbReference type="ARBA" id="ARBA00023163"/>
    </source>
</evidence>
<evidence type="ECO:0000256" key="7">
    <source>
        <dbReference type="ARBA" id="ARBA00023242"/>
    </source>
</evidence>
<dbReference type="GO" id="GO:0003677">
    <property type="term" value="F:DNA binding"/>
    <property type="evidence" value="ECO:0007669"/>
    <property type="project" value="InterPro"/>
</dbReference>
<dbReference type="InterPro" id="IPR015421">
    <property type="entry name" value="PyrdxlP-dep_Trfase_major"/>
</dbReference>
<evidence type="ECO:0000256" key="2">
    <source>
        <dbReference type="ARBA" id="ARBA00004123"/>
    </source>
</evidence>
<dbReference type="OrthoDB" id="5370478at2759"/>
<evidence type="ECO:0000256" key="5">
    <source>
        <dbReference type="ARBA" id="ARBA00023015"/>
    </source>
</evidence>
<name>A0A2T5LYJ0_9EURO</name>
<dbReference type="CDD" id="cd12148">
    <property type="entry name" value="fungal_TF_MHR"/>
    <property type="match status" value="1"/>
</dbReference>
<dbReference type="GO" id="GO:0000981">
    <property type="term" value="F:DNA-binding transcription factor activity, RNA polymerase II-specific"/>
    <property type="evidence" value="ECO:0007669"/>
    <property type="project" value="InterPro"/>
</dbReference>
<dbReference type="GO" id="GO:0008270">
    <property type="term" value="F:zinc ion binding"/>
    <property type="evidence" value="ECO:0007669"/>
    <property type="project" value="InterPro"/>
</dbReference>